<proteinExistence type="predicted"/>
<gene>
    <name evidence="1" type="ORF">ACFO3R_33975</name>
</gene>
<dbReference type="EMBL" id="JBHSCF010000069">
    <property type="protein sequence ID" value="MFC4191345.1"/>
    <property type="molecule type" value="Genomic_DNA"/>
</dbReference>
<reference evidence="2" key="1">
    <citation type="journal article" date="2019" name="Int. J. Syst. Evol. Microbiol.">
        <title>The Global Catalogue of Microorganisms (GCM) 10K type strain sequencing project: providing services to taxonomists for standard genome sequencing and annotation.</title>
        <authorList>
            <consortium name="The Broad Institute Genomics Platform"/>
            <consortium name="The Broad Institute Genome Sequencing Center for Infectious Disease"/>
            <person name="Wu L."/>
            <person name="Ma J."/>
        </authorList>
    </citation>
    <scope>NUCLEOTIDE SEQUENCE [LARGE SCALE GENOMIC DNA]</scope>
    <source>
        <strain evidence="2">CCM 3243</strain>
    </source>
</reference>
<keyword evidence="2" id="KW-1185">Reference proteome</keyword>
<comment type="caution">
    <text evidence="1">The sequence shown here is derived from an EMBL/GenBank/DDBJ whole genome shotgun (WGS) entry which is preliminary data.</text>
</comment>
<name>A0ABV8NH14_9ACTN</name>
<dbReference type="Proteomes" id="UP001595871">
    <property type="component" value="Unassembled WGS sequence"/>
</dbReference>
<evidence type="ECO:0000313" key="2">
    <source>
        <dbReference type="Proteomes" id="UP001595871"/>
    </source>
</evidence>
<dbReference type="RefSeq" id="WP_200697250.1">
    <property type="nucleotide sequence ID" value="NZ_BAAAYA010000023.1"/>
</dbReference>
<organism evidence="1 2">
    <name type="scientific">Streptomyces flavovirens</name>
    <dbReference type="NCBI Taxonomy" id="52258"/>
    <lineage>
        <taxon>Bacteria</taxon>
        <taxon>Bacillati</taxon>
        <taxon>Actinomycetota</taxon>
        <taxon>Actinomycetes</taxon>
        <taxon>Kitasatosporales</taxon>
        <taxon>Streptomycetaceae</taxon>
        <taxon>Streptomyces</taxon>
    </lineage>
</organism>
<accession>A0ABV8NH14</accession>
<sequence>MRAWRRAGVFGAEAVQRVERLLTDLLKAVPGDSDADATVAAARVVVRTNLEGEPTPQLVGAVHALLCEASPEHVAQTLLAIHAAHLPWLSPLGTQRLEALVDPSCPPLAVAVRPSLSEDPAGAFALHAALCSGDLGELSDRTMQRIVHWAPLAVLDELIDLGRVTAAYAPWRYRPDADDDERAYLRARLEPEAVEEMQARALGWREAVEHHAFLAGRVEELTPGGCYDLLRRAGEGDSAVLDELEANLTRDAVLELRAVKGGALSGNWPTRMLQDRSLWRLLAALWEPSVPINPARGPFYAYRALCYAHTLILRRDFTKAAAQLERFKDVEVAAEMKREINTMHAYVALQGDDLGRCVELLASVGEDFPAGRANRDLILARVSTLRNERQHPSNPYLELGLPHYHPDWKSRYRELRRASRRLADESAERAEVARLNRAMKRIEEATRADDWSGFFVLPLDPGVLTPSAAPLAVLAPVLPPLVRRTALDDADALRTVRDRALPGLLDTFLAAPRRPDHQI</sequence>
<protein>
    <submittedName>
        <fullName evidence="1">Uncharacterized protein</fullName>
    </submittedName>
</protein>
<evidence type="ECO:0000313" key="1">
    <source>
        <dbReference type="EMBL" id="MFC4191345.1"/>
    </source>
</evidence>